<evidence type="ECO:0000313" key="3">
    <source>
        <dbReference type="Proteomes" id="UP001630127"/>
    </source>
</evidence>
<accession>A0ABD2ZA03</accession>
<dbReference type="AlphaFoldDB" id="A0ABD2ZA03"/>
<feature type="region of interest" description="Disordered" evidence="1">
    <location>
        <begin position="145"/>
        <end position="164"/>
    </location>
</feature>
<evidence type="ECO:0000313" key="2">
    <source>
        <dbReference type="EMBL" id="KAL3516306.1"/>
    </source>
</evidence>
<evidence type="ECO:0000256" key="1">
    <source>
        <dbReference type="SAM" id="MobiDB-lite"/>
    </source>
</evidence>
<protein>
    <submittedName>
        <fullName evidence="2">Uncharacterized protein</fullName>
    </submittedName>
</protein>
<gene>
    <name evidence="2" type="ORF">ACH5RR_023208</name>
</gene>
<name>A0ABD2ZA03_9GENT</name>
<dbReference type="Proteomes" id="UP001630127">
    <property type="component" value="Unassembled WGS sequence"/>
</dbReference>
<dbReference type="EMBL" id="JBJUIK010000010">
    <property type="protein sequence ID" value="KAL3516306.1"/>
    <property type="molecule type" value="Genomic_DNA"/>
</dbReference>
<sequence>MGFKDIQTFNSALLAKQIGRILTKPNQLVSKVLMAKYCKKDFVIETDVLKNASWYWQSIMSARYVLKGGSTRSVRDGKSIDILIDSWIPEYDDDKIKKVKPHNCELSTVDQLIHQGQWNTQILHEIFSKEEAEVVGRIPISATQKDDNLSGNTTGLGNTHQPWL</sequence>
<organism evidence="2 3">
    <name type="scientific">Cinchona calisaya</name>
    <dbReference type="NCBI Taxonomy" id="153742"/>
    <lineage>
        <taxon>Eukaryota</taxon>
        <taxon>Viridiplantae</taxon>
        <taxon>Streptophyta</taxon>
        <taxon>Embryophyta</taxon>
        <taxon>Tracheophyta</taxon>
        <taxon>Spermatophyta</taxon>
        <taxon>Magnoliopsida</taxon>
        <taxon>eudicotyledons</taxon>
        <taxon>Gunneridae</taxon>
        <taxon>Pentapetalae</taxon>
        <taxon>asterids</taxon>
        <taxon>lamiids</taxon>
        <taxon>Gentianales</taxon>
        <taxon>Rubiaceae</taxon>
        <taxon>Cinchonoideae</taxon>
        <taxon>Cinchoneae</taxon>
        <taxon>Cinchona</taxon>
    </lineage>
</organism>
<proteinExistence type="predicted"/>
<reference evidence="2 3" key="1">
    <citation type="submission" date="2024-11" db="EMBL/GenBank/DDBJ databases">
        <title>A near-complete genome assembly of Cinchona calisaya.</title>
        <authorList>
            <person name="Lian D.C."/>
            <person name="Zhao X.W."/>
            <person name="Wei L."/>
        </authorList>
    </citation>
    <scope>NUCLEOTIDE SEQUENCE [LARGE SCALE GENOMIC DNA]</scope>
    <source>
        <tissue evidence="2">Nenye</tissue>
    </source>
</reference>
<feature type="compositionally biased region" description="Polar residues" evidence="1">
    <location>
        <begin position="149"/>
        <end position="164"/>
    </location>
</feature>
<comment type="caution">
    <text evidence="2">The sequence shown here is derived from an EMBL/GenBank/DDBJ whole genome shotgun (WGS) entry which is preliminary data.</text>
</comment>
<keyword evidence="3" id="KW-1185">Reference proteome</keyword>